<dbReference type="CDD" id="cd06558">
    <property type="entry name" value="crotonase-like"/>
    <property type="match status" value="1"/>
</dbReference>
<dbReference type="PANTHER" id="PTHR23309">
    <property type="entry name" value="3-HYDROXYACYL-COA DEHYROGENASE"/>
    <property type="match status" value="1"/>
</dbReference>
<feature type="domain" description="3-hydroxyacyl-CoA dehydrogenase NAD binding" evidence="14">
    <location>
        <begin position="305"/>
        <end position="418"/>
    </location>
</feature>
<dbReference type="Pfam" id="PF00725">
    <property type="entry name" value="3HCDH"/>
    <property type="match status" value="1"/>
</dbReference>
<evidence type="ECO:0000256" key="3">
    <source>
        <dbReference type="ARBA" id="ARBA00011245"/>
    </source>
</evidence>
<evidence type="ECO:0000313" key="16">
    <source>
        <dbReference type="Proteomes" id="UP000824166"/>
    </source>
</evidence>
<proteinExistence type="inferred from homology"/>
<dbReference type="Pfam" id="PF00378">
    <property type="entry name" value="ECH_1"/>
    <property type="match status" value="1"/>
</dbReference>
<evidence type="ECO:0000256" key="8">
    <source>
        <dbReference type="ARBA" id="ARBA00023140"/>
    </source>
</evidence>
<name>A0ABS6I4I0_9MICC</name>
<keyword evidence="8" id="KW-0576">Peroxisome</keyword>
<keyword evidence="4" id="KW-0276">Fatty acid metabolism</keyword>
<keyword evidence="10" id="KW-0456">Lyase</keyword>
<keyword evidence="7" id="KW-0443">Lipid metabolism</keyword>
<evidence type="ECO:0000256" key="2">
    <source>
        <dbReference type="ARBA" id="ARBA00005005"/>
    </source>
</evidence>
<comment type="pathway">
    <text evidence="2">Lipid metabolism; fatty acid beta-oxidation.</text>
</comment>
<reference evidence="15 16" key="1">
    <citation type="submission" date="2021-06" db="EMBL/GenBank/DDBJ databases">
        <authorList>
            <person name="Jeong J.W."/>
        </authorList>
    </citation>
    <scope>NUCLEOTIDE SEQUENCE [LARGE SCALE GENOMIC DNA]</scope>
    <source>
        <strain evidence="15 16">MMS21-TAE1-1</strain>
    </source>
</reference>
<organism evidence="15 16">
    <name type="scientific">Paenarthrobacter aromaticivorans</name>
    <dbReference type="NCBI Taxonomy" id="2849150"/>
    <lineage>
        <taxon>Bacteria</taxon>
        <taxon>Bacillati</taxon>
        <taxon>Actinomycetota</taxon>
        <taxon>Actinomycetes</taxon>
        <taxon>Micrococcales</taxon>
        <taxon>Micrococcaceae</taxon>
        <taxon>Paenarthrobacter</taxon>
    </lineage>
</organism>
<evidence type="ECO:0000256" key="9">
    <source>
        <dbReference type="ARBA" id="ARBA00023235"/>
    </source>
</evidence>
<evidence type="ECO:0000256" key="4">
    <source>
        <dbReference type="ARBA" id="ARBA00022832"/>
    </source>
</evidence>
<dbReference type="EMBL" id="JAHOPC010000002">
    <property type="protein sequence ID" value="MBU8865611.1"/>
    <property type="molecule type" value="Genomic_DNA"/>
</dbReference>
<evidence type="ECO:0000256" key="12">
    <source>
        <dbReference type="RuleBase" id="RU003707"/>
    </source>
</evidence>
<keyword evidence="11" id="KW-0511">Multifunctional enzyme</keyword>
<comment type="subcellular location">
    <subcellularLocation>
        <location evidence="1">Peroxisome</location>
    </subcellularLocation>
</comment>
<evidence type="ECO:0000313" key="15">
    <source>
        <dbReference type="EMBL" id="MBU8865611.1"/>
    </source>
</evidence>
<gene>
    <name evidence="15" type="ORF">KSW38_04825</name>
</gene>
<evidence type="ECO:0000256" key="6">
    <source>
        <dbReference type="ARBA" id="ARBA00023002"/>
    </source>
</evidence>
<accession>A0ABS6I4I0</accession>
<sequence>MNTGDANLRRDLRDALLSAAAVADLDGVVIESSGRHFYAGSDISELDHPIEEPQLTAVITLIEAMPVPVVASINGFALGGGLELALACDARIGDTSAIVGFPEVTLGIIPGAGGTVRAGRLIGPASAIDLVGSGRRVDAREAKELGILDRVVEPRRLRDTAIEYASTMGTKRRVRDLPVPAFDPAVIEDAAQRAATRARPNVLEAIAMVRRGLTLGPDEALLEERTIFDRLRRTDEAANLRYLFFAKRTAVRSLRASTSERRIDRIAVAGAGTMGAAVARLLNACGFSVIVFDLNTTALERVGATSAIVTTDQLQDLADSDVVIDAIFEDMQVKRQFFTDLEPLVSDEAIFASNTSYLDLDQIASVLNRPERFAGFHFFNPADRNPLIEVVRTASSSAETIEVLAGLALKLGKTAIPARVGDGFVANRVYADYRCQVEFLMEEGANPEEIDAAMRDFGLPIGPFAVGDMSGLDIAWARRKRLAATRDPLQRYVVVPDTLCELGRFGKKTGAGWYSYADDAARGTPDPQVVAIIDAARAEKGITPRAIAARDIQLRVLGSMVCAAAVVLRAGVAERASDIDIALTEGFGFPRWLGGPLRYFSSFKDDDVVRVLKAVFESDPIVFAIAAPALLGEVPQDIRVALDAVRAPNR</sequence>
<dbReference type="InterPro" id="IPR018376">
    <property type="entry name" value="Enoyl-CoA_hyd/isom_CS"/>
</dbReference>
<feature type="domain" description="3-hydroxyacyl-CoA dehydrogenase NAD binding" evidence="14">
    <location>
        <begin position="266"/>
        <end position="302"/>
    </location>
</feature>
<evidence type="ECO:0000259" key="14">
    <source>
        <dbReference type="Pfam" id="PF02737"/>
    </source>
</evidence>
<keyword evidence="16" id="KW-1185">Reference proteome</keyword>
<comment type="similarity">
    <text evidence="12">Belongs to the enoyl-CoA hydratase/isomerase family.</text>
</comment>
<dbReference type="Proteomes" id="UP000824166">
    <property type="component" value="Unassembled WGS sequence"/>
</dbReference>
<keyword evidence="6" id="KW-0560">Oxidoreductase</keyword>
<keyword evidence="5" id="KW-0442">Lipid degradation</keyword>
<dbReference type="PANTHER" id="PTHR23309:SF49">
    <property type="entry name" value="PEROXISOMAL BIFUNCTIONAL ENZYME"/>
    <property type="match status" value="1"/>
</dbReference>
<dbReference type="InterPro" id="IPR001753">
    <property type="entry name" value="Enoyl-CoA_hydra/iso"/>
</dbReference>
<comment type="subunit">
    <text evidence="3">Monomer.</text>
</comment>
<evidence type="ECO:0000256" key="10">
    <source>
        <dbReference type="ARBA" id="ARBA00023239"/>
    </source>
</evidence>
<evidence type="ECO:0000256" key="5">
    <source>
        <dbReference type="ARBA" id="ARBA00022963"/>
    </source>
</evidence>
<evidence type="ECO:0000256" key="7">
    <source>
        <dbReference type="ARBA" id="ARBA00023098"/>
    </source>
</evidence>
<dbReference type="Pfam" id="PF02737">
    <property type="entry name" value="3HCDH_N"/>
    <property type="match status" value="2"/>
</dbReference>
<evidence type="ECO:0000256" key="1">
    <source>
        <dbReference type="ARBA" id="ARBA00004275"/>
    </source>
</evidence>
<evidence type="ECO:0000256" key="11">
    <source>
        <dbReference type="ARBA" id="ARBA00023268"/>
    </source>
</evidence>
<comment type="caution">
    <text evidence="15">The sequence shown here is derived from an EMBL/GenBank/DDBJ whole genome shotgun (WGS) entry which is preliminary data.</text>
</comment>
<dbReference type="InterPro" id="IPR006176">
    <property type="entry name" value="3-OHacyl-CoA_DH_NAD-bd"/>
</dbReference>
<protein>
    <submittedName>
        <fullName evidence="15">Enoyl-CoA hydratase/isomerase family protein</fullName>
    </submittedName>
</protein>
<dbReference type="InterPro" id="IPR006108">
    <property type="entry name" value="3HC_DH_C"/>
</dbReference>
<evidence type="ECO:0000259" key="13">
    <source>
        <dbReference type="Pfam" id="PF00725"/>
    </source>
</evidence>
<feature type="domain" description="3-hydroxyacyl-CoA dehydrogenase C-terminal" evidence="13">
    <location>
        <begin position="423"/>
        <end position="516"/>
    </location>
</feature>
<dbReference type="PROSITE" id="PS00166">
    <property type="entry name" value="ENOYL_COA_HYDRATASE"/>
    <property type="match status" value="1"/>
</dbReference>
<keyword evidence="9" id="KW-0413">Isomerase</keyword>